<comment type="caution">
    <text evidence="1">The sequence shown here is derived from an EMBL/GenBank/DDBJ whole genome shotgun (WGS) entry which is preliminary data.</text>
</comment>
<evidence type="ECO:0000313" key="2">
    <source>
        <dbReference type="Proteomes" id="UP001465755"/>
    </source>
</evidence>
<protein>
    <submittedName>
        <fullName evidence="1">Uncharacterized protein</fullName>
    </submittedName>
</protein>
<name>A0AAW1P5C8_9CHLO</name>
<dbReference type="Proteomes" id="UP001465755">
    <property type="component" value="Unassembled WGS sequence"/>
</dbReference>
<reference evidence="1 2" key="1">
    <citation type="journal article" date="2024" name="Nat. Commun.">
        <title>Phylogenomics reveals the evolutionary origins of lichenization in chlorophyte algae.</title>
        <authorList>
            <person name="Puginier C."/>
            <person name="Libourel C."/>
            <person name="Otte J."/>
            <person name="Skaloud P."/>
            <person name="Haon M."/>
            <person name="Grisel S."/>
            <person name="Petersen M."/>
            <person name="Berrin J.G."/>
            <person name="Delaux P.M."/>
            <person name="Dal Grande F."/>
            <person name="Keller J."/>
        </authorList>
    </citation>
    <scope>NUCLEOTIDE SEQUENCE [LARGE SCALE GENOMIC DNA]</scope>
    <source>
        <strain evidence="1 2">SAG 2036</strain>
    </source>
</reference>
<keyword evidence="2" id="KW-1185">Reference proteome</keyword>
<dbReference type="AlphaFoldDB" id="A0AAW1P5C8"/>
<sequence length="77" mass="8224">MHPSPGKAIVCPGITSKTAILILAVNGHFFVQAETNSDSTPTDALHLLGWLNPANPVTAQWPCLSNSLFREIKARAS</sequence>
<dbReference type="EMBL" id="JALJOQ010000044">
    <property type="protein sequence ID" value="KAK9805330.1"/>
    <property type="molecule type" value="Genomic_DNA"/>
</dbReference>
<evidence type="ECO:0000313" key="1">
    <source>
        <dbReference type="EMBL" id="KAK9805330.1"/>
    </source>
</evidence>
<accession>A0AAW1P5C8</accession>
<proteinExistence type="predicted"/>
<organism evidence="1 2">
    <name type="scientific">Symbiochloris irregularis</name>
    <dbReference type="NCBI Taxonomy" id="706552"/>
    <lineage>
        <taxon>Eukaryota</taxon>
        <taxon>Viridiplantae</taxon>
        <taxon>Chlorophyta</taxon>
        <taxon>core chlorophytes</taxon>
        <taxon>Trebouxiophyceae</taxon>
        <taxon>Trebouxiales</taxon>
        <taxon>Trebouxiaceae</taxon>
        <taxon>Symbiochloris</taxon>
    </lineage>
</organism>
<gene>
    <name evidence="1" type="ORF">WJX73_002759</name>
</gene>